<sequence>MKKTTYFLFILCLFLLGACNSEDTGETETKQQADSAADIAKNTEKMEIVNEESTEENAVNQSKDSTKEELMIMYHAYFTLKIKDVKHAIDTITNRTNELNGYVVETSSTNREKQLHSRIIVRIPNQNLQSFMKEIENRSEKVVERQVTGEDVTEEYTDLESRLKAKKTVEARLLDFMKSAEKTEDLLHISEDLAQVQEKIEQIEGRMKFLDNRTEYAEVNISLEDVSVDVPGIAEKDLQTGERIKRAFTNSLNQLSSICSGIFVFLIGYSPFLIILFIIGGTLWLLKRRKNNKDHS</sequence>
<dbReference type="RefSeq" id="WP_093133351.1">
    <property type="nucleotide sequence ID" value="NZ_FOHJ01000004.1"/>
</dbReference>
<evidence type="ECO:0000256" key="3">
    <source>
        <dbReference type="SAM" id="SignalP"/>
    </source>
</evidence>
<evidence type="ECO:0000256" key="2">
    <source>
        <dbReference type="SAM" id="Phobius"/>
    </source>
</evidence>
<dbReference type="Pfam" id="PF14257">
    <property type="entry name" value="DUF4349"/>
    <property type="match status" value="1"/>
</dbReference>
<dbReference type="PROSITE" id="PS51257">
    <property type="entry name" value="PROKAR_LIPOPROTEIN"/>
    <property type="match status" value="1"/>
</dbReference>
<evidence type="ECO:0000313" key="6">
    <source>
        <dbReference type="Proteomes" id="UP000199095"/>
    </source>
</evidence>
<dbReference type="InterPro" id="IPR025645">
    <property type="entry name" value="DUF4349"/>
</dbReference>
<dbReference type="EMBL" id="FOHJ01000004">
    <property type="protein sequence ID" value="SET33733.1"/>
    <property type="molecule type" value="Genomic_DNA"/>
</dbReference>
<proteinExistence type="predicted"/>
<dbReference type="AlphaFoldDB" id="A0A1I0DMJ0"/>
<organism evidence="5 6">
    <name type="scientific">Salinibacillus kushneri</name>
    <dbReference type="NCBI Taxonomy" id="237682"/>
    <lineage>
        <taxon>Bacteria</taxon>
        <taxon>Bacillati</taxon>
        <taxon>Bacillota</taxon>
        <taxon>Bacilli</taxon>
        <taxon>Bacillales</taxon>
        <taxon>Bacillaceae</taxon>
        <taxon>Salinibacillus</taxon>
    </lineage>
</organism>
<dbReference type="OrthoDB" id="5381491at2"/>
<feature type="coiled-coil region" evidence="1">
    <location>
        <begin position="186"/>
        <end position="213"/>
    </location>
</feature>
<accession>A0A1I0DMJ0</accession>
<feature type="signal peptide" evidence="3">
    <location>
        <begin position="1"/>
        <end position="21"/>
    </location>
</feature>
<protein>
    <recommendedName>
        <fullName evidence="4">DUF4349 domain-containing protein</fullName>
    </recommendedName>
</protein>
<keyword evidence="2" id="KW-0472">Membrane</keyword>
<dbReference type="Proteomes" id="UP000199095">
    <property type="component" value="Unassembled WGS sequence"/>
</dbReference>
<feature type="domain" description="DUF4349" evidence="4">
    <location>
        <begin position="72"/>
        <end position="284"/>
    </location>
</feature>
<evidence type="ECO:0000259" key="4">
    <source>
        <dbReference type="Pfam" id="PF14257"/>
    </source>
</evidence>
<keyword evidence="1" id="KW-0175">Coiled coil</keyword>
<feature type="chain" id="PRO_5038915782" description="DUF4349 domain-containing protein" evidence="3">
    <location>
        <begin position="22"/>
        <end position="296"/>
    </location>
</feature>
<dbReference type="STRING" id="237682.SAMN05421676_10484"/>
<keyword evidence="2" id="KW-0812">Transmembrane</keyword>
<gene>
    <name evidence="5" type="ORF">SAMN05421676_10484</name>
</gene>
<evidence type="ECO:0000256" key="1">
    <source>
        <dbReference type="SAM" id="Coils"/>
    </source>
</evidence>
<keyword evidence="2" id="KW-1133">Transmembrane helix</keyword>
<keyword evidence="3" id="KW-0732">Signal</keyword>
<keyword evidence="6" id="KW-1185">Reference proteome</keyword>
<reference evidence="6" key="1">
    <citation type="submission" date="2016-10" db="EMBL/GenBank/DDBJ databases">
        <authorList>
            <person name="Varghese N."/>
            <person name="Submissions S."/>
        </authorList>
    </citation>
    <scope>NUCLEOTIDE SEQUENCE [LARGE SCALE GENOMIC DNA]</scope>
    <source>
        <strain evidence="6">CGMCC 1.3566</strain>
    </source>
</reference>
<feature type="transmembrane region" description="Helical" evidence="2">
    <location>
        <begin position="262"/>
        <end position="286"/>
    </location>
</feature>
<evidence type="ECO:0000313" key="5">
    <source>
        <dbReference type="EMBL" id="SET33733.1"/>
    </source>
</evidence>
<name>A0A1I0DMJ0_9BACI</name>